<dbReference type="FunFam" id="2.60.40.60:FF:000020">
    <property type="entry name" value="Dachsous cadherin-related 1b"/>
    <property type="match status" value="6"/>
</dbReference>
<evidence type="ECO:0000256" key="2">
    <source>
        <dbReference type="ARBA" id="ARBA00022536"/>
    </source>
</evidence>
<keyword evidence="4" id="KW-0732">Signal</keyword>
<dbReference type="GO" id="GO:0048513">
    <property type="term" value="P:animal organ development"/>
    <property type="evidence" value="ECO:0007669"/>
    <property type="project" value="UniProtKB-ARBA"/>
</dbReference>
<feature type="compositionally biased region" description="Basic and acidic residues" evidence="13">
    <location>
        <begin position="3050"/>
        <end position="3066"/>
    </location>
</feature>
<feature type="domain" description="Cadherin" evidence="15">
    <location>
        <begin position="3"/>
        <end position="49"/>
    </location>
</feature>
<evidence type="ECO:0000256" key="7">
    <source>
        <dbReference type="ARBA" id="ARBA00022889"/>
    </source>
</evidence>
<feature type="domain" description="Cadherin" evidence="15">
    <location>
        <begin position="1739"/>
        <end position="1850"/>
    </location>
</feature>
<dbReference type="PROSITE" id="PS50268">
    <property type="entry name" value="CADHERIN_2"/>
    <property type="match status" value="27"/>
</dbReference>
<comment type="subcellular location">
    <subcellularLocation>
        <location evidence="1">Membrane</location>
        <topology evidence="1">Single-pass membrane protein</topology>
    </subcellularLocation>
</comment>
<feature type="domain" description="Cadherin" evidence="15">
    <location>
        <begin position="1417"/>
        <end position="1526"/>
    </location>
</feature>
<keyword evidence="9 14" id="KW-0472">Membrane</keyword>
<feature type="domain" description="Cadherin" evidence="15">
    <location>
        <begin position="2705"/>
        <end position="2820"/>
    </location>
</feature>
<dbReference type="InterPro" id="IPR039808">
    <property type="entry name" value="Cadherin"/>
</dbReference>
<reference evidence="17" key="1">
    <citation type="submission" date="2025-08" db="UniProtKB">
        <authorList>
            <consortium name="RefSeq"/>
        </authorList>
    </citation>
    <scope>IDENTIFICATION</scope>
</reference>
<feature type="domain" description="Cadherin" evidence="15">
    <location>
        <begin position="2373"/>
        <end position="2476"/>
    </location>
</feature>
<dbReference type="GO" id="GO:0045296">
    <property type="term" value="F:cadherin binding"/>
    <property type="evidence" value="ECO:0007669"/>
    <property type="project" value="TreeGrafter"/>
</dbReference>
<evidence type="ECO:0000256" key="10">
    <source>
        <dbReference type="ARBA" id="ARBA00023157"/>
    </source>
</evidence>
<feature type="domain" description="Cadherin" evidence="15">
    <location>
        <begin position="1319"/>
        <end position="1422"/>
    </location>
</feature>
<feature type="domain" description="Cadherin" evidence="15">
    <location>
        <begin position="2575"/>
        <end position="2702"/>
    </location>
</feature>
<feature type="domain" description="Cadherin" evidence="15">
    <location>
        <begin position="1851"/>
        <end position="1952"/>
    </location>
</feature>
<name>A0AAJ7P9K3_9ACAR</name>
<dbReference type="GO" id="GO:0007156">
    <property type="term" value="P:homophilic cell adhesion via plasma membrane adhesion molecules"/>
    <property type="evidence" value="ECO:0007669"/>
    <property type="project" value="InterPro"/>
</dbReference>
<feature type="domain" description="Cadherin" evidence="15">
    <location>
        <begin position="160"/>
        <end position="271"/>
    </location>
</feature>
<keyword evidence="11" id="KW-0325">Glycoprotein</keyword>
<evidence type="ECO:0000256" key="12">
    <source>
        <dbReference type="PROSITE-ProRule" id="PRU00043"/>
    </source>
</evidence>
<dbReference type="GO" id="GO:0001736">
    <property type="term" value="P:establishment of planar polarity"/>
    <property type="evidence" value="ECO:0007669"/>
    <property type="project" value="UniProtKB-ARBA"/>
</dbReference>
<feature type="domain" description="Cadherin" evidence="15">
    <location>
        <begin position="1011"/>
        <end position="1108"/>
    </location>
</feature>
<feature type="domain" description="Cadherin" evidence="15">
    <location>
        <begin position="50"/>
        <end position="158"/>
    </location>
</feature>
<dbReference type="CDD" id="cd11304">
    <property type="entry name" value="Cadherin_repeat"/>
    <property type="match status" value="27"/>
</dbReference>
<dbReference type="GO" id="GO:0008013">
    <property type="term" value="F:beta-catenin binding"/>
    <property type="evidence" value="ECO:0007669"/>
    <property type="project" value="TreeGrafter"/>
</dbReference>
<evidence type="ECO:0000256" key="3">
    <source>
        <dbReference type="ARBA" id="ARBA00022692"/>
    </source>
</evidence>
<feature type="domain" description="Cadherin" evidence="15">
    <location>
        <begin position="2055"/>
        <end position="2163"/>
    </location>
</feature>
<dbReference type="PANTHER" id="PTHR24027">
    <property type="entry name" value="CADHERIN-23"/>
    <property type="match status" value="1"/>
</dbReference>
<feature type="transmembrane region" description="Helical" evidence="14">
    <location>
        <begin position="2919"/>
        <end position="2941"/>
    </location>
</feature>
<keyword evidence="10" id="KW-1015">Disulfide bond</keyword>
<dbReference type="Pfam" id="PF00028">
    <property type="entry name" value="Cadherin"/>
    <property type="match status" value="25"/>
</dbReference>
<sequence length="3154" mass="349374">MVREVDLESLPSSTITLQVQATQMDNALRYAISKVEITVQDVNDNIPIFDYDMYNITVMENLPTGFTVVQVNAVDKDSGENADFVYHLIDESGGFSIDDKTGAISVRDPAKLDREKTDKVIMKVLALERKPNVLPDAKASATEVIVYLLDANDNNPKFVPEGVYTFRVTETDPAGTVIGSVVAIDPDMGDNGKVVFFKQNDTLSHGVPFDVHPLNGSVYVLNAFTQIPVKQDRYTFFVIASDSVKNPHERRTAVAVVHIDVTDVNNNVPEFVDAPYEAHVGESLPAGALVTQVKAKDLDANSLLQYSFIAGNDDELFRIDTHSGTISTLQVLDFEKKQAYDLLVQVSDGFNTAVAPLTVHVVDINDQQPVFTHNYYNFTVVEEMPENTTVGTIKAIDRDSGVNAEIQYIILGDQANDAFVVDDDGNIVTRRRLDREVEGKTEFLVIAYDGGVPQLSGTTTVAVSVEDINDNPPYFEGDTFFVNIPEEVDPPKEVYKLEAKDVDQGDNAVMKYRIIGGNEEKNFEINEDTGVVYTTKKLDYETKPEYSLQVASFNIKPFQGPTASTLGNPVVNLVVKIQDVNDEAALFEHTQYHFRILENTTRSETVGYIRASSPSRAQNDQQITYWIGDGNDAGKFWINPETGELVLMDKVDRDPPASQRQFALQVLARDVLSISDLNISVPVVIDVIDINDNAPSFGEDKFALELPESLPPGTELPAFYQAFDIDAGENGRLVQFMINGSEDKFAVNNETGALMLISDLDYETQTSHEFIVLAVDGGTPPRTGSATIVISVQNINEYNPEFVGLPYNFQVAENAAQGTSVGNIQATDRDGDKITYTLAEGDTDFFGIERDHGRVFVKKNLESRTHFHFVAVATDDGAPSNRSLGVKVTIYVREVNNHPPVFSHQSYEGSVLEKFATDRVVIRLHATDLDLQNNTITYDITSGNEDQVFMIDPVTGEIRVNPDNVHLLDYDRKKSYIMLVQAKDSHLTPLIGLSMVTINVIDSNDHPPVFSKTAYSASLPENLPAGHCFLHISATSGDSVDHLNYKILNKDIPFTINAKTGDICTAKVLDRELKDSYEFAVSAEDGKFDAKVPISVEITDENDNPPKFEKERYVVTIPTDSQAGRSVIQLHAVDLDTANNGEITYWIKNTHGIFEIDPKTGLVRLASSLLNARRGNNASFEMEVFAQDHGATSNIGRSMLFVRVSNTLNHPPVFERFAYSVFVDENAANVPLVQVHASDQDEGRSGKVFYRIVRSSMKGAFKIDETSGKITLVQALDYEKTKHLEIFVEARDDAKEQQYATTVVQVTVNDVNDNAPEFLSLPRVLRVPVSTAQNEIVYKVQAQDLDSSMSGNNEIKFELNPPSLRFSIHPKTGQIFATQPLVVGAEILRIVATDSSTYPLANNVQMRIEVFRESIDNPTPAFSSVQYMIDTNSVLEAGATALDARATIPDGSAVWYNITGDDGSHVRKFSINHETGRIVTTSRLDAEKQSLYHFMVLATNRRNPAEVTEAGVVIRLMDKNVKCPKFPFSEYFASIQENSPPDSIVLPNVHAEDAEKFEKQISYQITEDNSQDNFFLDTSQNVVALKVKKPVDRDAMPAFLQGVFTLTVAASNSKCAGNTRVRIHIEDVNDNSPVFDKSEYNVELEENTPPGHVVVHVSATDRDGLDSNKLRYYIMEGDSEEEFTLDESSGILSVKTIPDREKTPSYSLKIVAIDSANNTGRATINVKILDMNDWTPTFLNDTFFLNVTEGRPSLNKFVQLPVADYDDGINRQVELYIVDGNNENQFRLGVNEHGALLKVVSELDRDKYKVDDTALHFVIVAARDMGTPSRTGTTTVAVVIHDVNDSPPSFEREAYYQFISESAPIGTVVETVKATDPDTAANTRMRYRFAGNDPTIPFEIDPVSGAINVTRHLDISESQEYTLTLVASDGKWDAQATMKIYVHEAEERDPRFNQNTYKFSVLENVAGAVVGQVELQSKKTRANSQMRYSIVNTDVRTLFNITKDGEIYTKVGLDREKRSKYTFTVMLEERRPTTKVTVSEVSVDVVDVNDEIPTFSQSYQGVIKENSPPGTTVTIKPQIHAVDNDAGNNSILAYSLGGPGSELFSILDNGAVIFTGGSPISTLNRELTDKYELLVTARDLGNLSSSTYLTIKVEDENDNAPVFQHGPLKVLLPETARPGARVAQVQAIDIDEKGSNSKVDYSITAGGTGNIRIDRQSGELFVVGTLKPESVYNLNITASDGKGLSNVIQVNITVLDVNDHKPTFVKSEYNFNIEEGNYRETKRRLGVLRAVDEDKGKNGAVDYALLVRKDEQLPFHIDVHTGELFATGILDRETKDKYLFQVLALDNGEVPQNSTVNVTIVIDDVNDEKPKFFTDPYLAQVPENMDPGQKVTQIRAFDPDAGENGLVFYKLGGGHDNRFYIDSKDGTVWTLSKLDFEQQEFYNMTVIAYDQGKPSLSATAKLWVTVTDRNDVIPDFAKSVYTLEVAENTKVGDVVFTLDAGSGNFHYSLVTSDEDNTFTVEPNTGEIRLAKPLDSAQHSHYKLVVKASDEGDPPRSDSAEVNIIVGSGQGVRLFPLRMYEVLVFENQLAPQVILDLNATDEISHRAVEYQIVNDRYNGLFSIEPESGHLSVTSSLDRETKARYLIKVKVSSGKRASKSLGKRSIRERKDKKEEDFDVMQHIAFDETVVSIKVGDENDNSPVFEHGGKPIVAAVPLEASFGYQVARVQARDADTGTNGNIRYEIVQRSEDASSKFQVDPITGVIRSVVTFSLDGGKMYTFDVKATDRDGSDGGNSAIISIMVYVLPETKLVLFVTDTPPVLVEQHIDRILGYLGNITNYEVKMAKLEPHHEEDTEHPDSSDLFLYAIDKSTNEIVDTETLLNAFNENSQVIVRYLDSFRIRRIQGVSVQEKISQMGTTEIAIIALSSVIFLGAVLGIVLLCSSCQRKKLRKRQKSWEQQRLYSIKNPMMTGPPKIGMVPAGYRTASRTGQSIASSRPPSHMQFVHHDDAPMDYDEQSIAGTVYSTSRGNPRMMKRNFAPDGASTLNRPRSPRYDRYSQHGGSRHDDGWMDEDEDKDSVSGAHLDSEAVYAMSVFVMALAVNAILFLILPDTLRNLHLRVLTLPPALRAIPAMVELPLAPIAIAQPLVVQAGGDPS</sequence>
<evidence type="ECO:0000256" key="14">
    <source>
        <dbReference type="SAM" id="Phobius"/>
    </source>
</evidence>
<organism evidence="16 17">
    <name type="scientific">Galendromus occidentalis</name>
    <name type="common">western predatory mite</name>
    <dbReference type="NCBI Taxonomy" id="34638"/>
    <lineage>
        <taxon>Eukaryota</taxon>
        <taxon>Metazoa</taxon>
        <taxon>Ecdysozoa</taxon>
        <taxon>Arthropoda</taxon>
        <taxon>Chelicerata</taxon>
        <taxon>Arachnida</taxon>
        <taxon>Acari</taxon>
        <taxon>Parasitiformes</taxon>
        <taxon>Mesostigmata</taxon>
        <taxon>Gamasina</taxon>
        <taxon>Phytoseioidea</taxon>
        <taxon>Phytoseiidae</taxon>
        <taxon>Typhlodrominae</taxon>
        <taxon>Galendromus</taxon>
    </lineage>
</organism>
<dbReference type="InterPro" id="IPR020894">
    <property type="entry name" value="Cadherin_CS"/>
</dbReference>
<feature type="domain" description="Cadherin" evidence="15">
    <location>
        <begin position="1109"/>
        <end position="1214"/>
    </location>
</feature>
<dbReference type="SMART" id="SM00112">
    <property type="entry name" value="CA"/>
    <property type="match status" value="26"/>
</dbReference>
<evidence type="ECO:0000256" key="13">
    <source>
        <dbReference type="SAM" id="MobiDB-lite"/>
    </source>
</evidence>
<evidence type="ECO:0000256" key="11">
    <source>
        <dbReference type="ARBA" id="ARBA00023180"/>
    </source>
</evidence>
<evidence type="ECO:0000256" key="6">
    <source>
        <dbReference type="ARBA" id="ARBA00022837"/>
    </source>
</evidence>
<dbReference type="GO" id="GO:0007163">
    <property type="term" value="P:establishment or maintenance of cell polarity"/>
    <property type="evidence" value="ECO:0007669"/>
    <property type="project" value="UniProtKB-ARBA"/>
</dbReference>
<dbReference type="RefSeq" id="XP_018494828.1">
    <property type="nucleotide sequence ID" value="XM_018639312.1"/>
</dbReference>
<feature type="domain" description="Cadherin" evidence="15">
    <location>
        <begin position="2164"/>
        <end position="2264"/>
    </location>
</feature>
<dbReference type="PROSITE" id="PS00232">
    <property type="entry name" value="CADHERIN_1"/>
    <property type="match status" value="11"/>
</dbReference>
<dbReference type="GO" id="GO:0016477">
    <property type="term" value="P:cell migration"/>
    <property type="evidence" value="ECO:0007669"/>
    <property type="project" value="TreeGrafter"/>
</dbReference>
<dbReference type="GO" id="GO:0005509">
    <property type="term" value="F:calcium ion binding"/>
    <property type="evidence" value="ECO:0007669"/>
    <property type="project" value="UniProtKB-UniRule"/>
</dbReference>
<dbReference type="GeneID" id="100900206"/>
<feature type="domain" description="Cadherin" evidence="15">
    <location>
        <begin position="903"/>
        <end position="1010"/>
    </location>
</feature>
<protein>
    <submittedName>
        <fullName evidence="17">Protocadherin Fat 4-like</fullName>
    </submittedName>
</protein>
<dbReference type="GO" id="GO:0016342">
    <property type="term" value="C:catenin complex"/>
    <property type="evidence" value="ECO:0007669"/>
    <property type="project" value="TreeGrafter"/>
</dbReference>
<accession>A0AAJ7P9K3</accession>
<proteinExistence type="predicted"/>
<dbReference type="FunFam" id="2.60.40.60:FF:000015">
    <property type="entry name" value="FAT atypical cadherin 1"/>
    <property type="match status" value="1"/>
</dbReference>
<dbReference type="FunFam" id="2.60.40.60:FF:000035">
    <property type="entry name" value="Protocadherin Fat 3"/>
    <property type="match status" value="1"/>
</dbReference>
<evidence type="ECO:0000313" key="16">
    <source>
        <dbReference type="Proteomes" id="UP000694867"/>
    </source>
</evidence>
<feature type="domain" description="Cadherin" evidence="15">
    <location>
        <begin position="1527"/>
        <end position="1635"/>
    </location>
</feature>
<dbReference type="FunFam" id="2.60.40.60:FF:000266">
    <property type="entry name" value="Cadherin 23"/>
    <property type="match status" value="1"/>
</dbReference>
<evidence type="ECO:0000256" key="4">
    <source>
        <dbReference type="ARBA" id="ARBA00022729"/>
    </source>
</evidence>
<dbReference type="InterPro" id="IPR002126">
    <property type="entry name" value="Cadherin-like_dom"/>
</dbReference>
<feature type="domain" description="Cadherin" evidence="15">
    <location>
        <begin position="272"/>
        <end position="371"/>
    </location>
</feature>
<keyword evidence="16" id="KW-1185">Reference proteome</keyword>
<evidence type="ECO:0000256" key="8">
    <source>
        <dbReference type="ARBA" id="ARBA00022989"/>
    </source>
</evidence>
<feature type="domain" description="Cadherin" evidence="15">
    <location>
        <begin position="803"/>
        <end position="902"/>
    </location>
</feature>
<feature type="region of interest" description="Disordered" evidence="13">
    <location>
        <begin position="3028"/>
        <end position="3076"/>
    </location>
</feature>
<dbReference type="KEGG" id="goe:100900206"/>
<evidence type="ECO:0000313" key="17">
    <source>
        <dbReference type="RefSeq" id="XP_018494828.1"/>
    </source>
</evidence>
<keyword evidence="2" id="KW-0245">EGF-like domain</keyword>
<dbReference type="FunFam" id="2.60.40.60:FF:000024">
    <property type="entry name" value="FAT atypical cadherin 3"/>
    <property type="match status" value="1"/>
</dbReference>
<keyword evidence="5" id="KW-0677">Repeat</keyword>
<dbReference type="Pfam" id="PF23206">
    <property type="entry name" value="PCDH15_12th"/>
    <property type="match status" value="1"/>
</dbReference>
<gene>
    <name evidence="17" type="primary">LOC100900206</name>
</gene>
<feature type="domain" description="Cadherin" evidence="15">
    <location>
        <begin position="2477"/>
        <end position="2577"/>
    </location>
</feature>
<keyword evidence="6 12" id="KW-0106">Calcium</keyword>
<dbReference type="GO" id="GO:0048589">
    <property type="term" value="P:developmental growth"/>
    <property type="evidence" value="ECO:0007669"/>
    <property type="project" value="UniProtKB-ARBA"/>
</dbReference>
<dbReference type="Gene3D" id="2.60.40.60">
    <property type="entry name" value="Cadherins"/>
    <property type="match status" value="27"/>
</dbReference>
<evidence type="ECO:0000259" key="15">
    <source>
        <dbReference type="PROSITE" id="PS50268"/>
    </source>
</evidence>
<feature type="domain" description="Cadherin" evidence="15">
    <location>
        <begin position="698"/>
        <end position="802"/>
    </location>
</feature>
<evidence type="ECO:0000256" key="9">
    <source>
        <dbReference type="ARBA" id="ARBA00023136"/>
    </source>
</evidence>
<feature type="domain" description="Cadherin" evidence="15">
    <location>
        <begin position="2265"/>
        <end position="2372"/>
    </location>
</feature>
<feature type="domain" description="Cadherin" evidence="15">
    <location>
        <begin position="372"/>
        <end position="475"/>
    </location>
</feature>
<dbReference type="InterPro" id="IPR015919">
    <property type="entry name" value="Cadherin-like_sf"/>
</dbReference>
<dbReference type="FunFam" id="2.60.40.60:FF:000116">
    <property type="entry name" value="Dachsous cadherin-related 2"/>
    <property type="match status" value="2"/>
</dbReference>
<dbReference type="SUPFAM" id="SSF49313">
    <property type="entry name" value="Cadherin-like"/>
    <property type="match status" value="26"/>
</dbReference>
<feature type="domain" description="Cadherin" evidence="15">
    <location>
        <begin position="1636"/>
        <end position="1738"/>
    </location>
</feature>
<dbReference type="PRINTS" id="PR00205">
    <property type="entry name" value="CADHERIN"/>
</dbReference>
<keyword evidence="8 14" id="KW-1133">Transmembrane helix</keyword>
<keyword evidence="3 14" id="KW-0812">Transmembrane</keyword>
<evidence type="ECO:0000256" key="5">
    <source>
        <dbReference type="ARBA" id="ARBA00022737"/>
    </source>
</evidence>
<dbReference type="PANTHER" id="PTHR24027:SF438">
    <property type="entry name" value="CADHERIN 23"/>
    <property type="match status" value="1"/>
</dbReference>
<keyword evidence="7" id="KW-0130">Cell adhesion</keyword>
<feature type="domain" description="Cadherin" evidence="15">
    <location>
        <begin position="476"/>
        <end position="587"/>
    </location>
</feature>
<dbReference type="FunFam" id="2.60.40.60:FF:000039">
    <property type="entry name" value="FAT atypical cadherin 3"/>
    <property type="match status" value="1"/>
</dbReference>
<feature type="domain" description="Cadherin" evidence="15">
    <location>
        <begin position="1953"/>
        <end position="2055"/>
    </location>
</feature>
<feature type="domain" description="Cadherin" evidence="15">
    <location>
        <begin position="588"/>
        <end position="697"/>
    </location>
</feature>
<feature type="domain" description="Cadherin" evidence="15">
    <location>
        <begin position="1215"/>
        <end position="1318"/>
    </location>
</feature>
<dbReference type="InterPro" id="IPR056989">
    <property type="entry name" value="PCDH15_12th_dom"/>
</dbReference>
<evidence type="ECO:0000256" key="1">
    <source>
        <dbReference type="ARBA" id="ARBA00004167"/>
    </source>
</evidence>
<dbReference type="Proteomes" id="UP000694867">
    <property type="component" value="Unplaced"/>
</dbReference>
<feature type="transmembrane region" description="Helical" evidence="14">
    <location>
        <begin position="3086"/>
        <end position="3107"/>
    </location>
</feature>